<dbReference type="Pfam" id="PF11695">
    <property type="entry name" value="DUF3291"/>
    <property type="match status" value="1"/>
</dbReference>
<dbReference type="AlphaFoldDB" id="A0A9X1D6P9"/>
<comment type="caution">
    <text evidence="2">The sequence shown here is derived from an EMBL/GenBank/DDBJ whole genome shotgun (WGS) entry which is preliminary data.</text>
</comment>
<evidence type="ECO:0000313" key="2">
    <source>
        <dbReference type="EMBL" id="MBT1157291.1"/>
    </source>
</evidence>
<organism evidence="2 3">
    <name type="scientific">Aminobacter anthyllidis</name>
    <dbReference type="NCBI Taxonomy" id="1035067"/>
    <lineage>
        <taxon>Bacteria</taxon>
        <taxon>Pseudomonadati</taxon>
        <taxon>Pseudomonadota</taxon>
        <taxon>Alphaproteobacteria</taxon>
        <taxon>Hyphomicrobiales</taxon>
        <taxon>Phyllobacteriaceae</taxon>
        <taxon>Aminobacter</taxon>
    </lineage>
</organism>
<dbReference type="RefSeq" id="WP_214391216.1">
    <property type="nucleotide sequence ID" value="NZ_JAFLWW010000004.1"/>
</dbReference>
<dbReference type="Proteomes" id="UP001138921">
    <property type="component" value="Unassembled WGS sequence"/>
</dbReference>
<sequence length="82" mass="9802">MAYLKRTSEWFDTVDGPQLVVWDIEVCARPSFFEAWERLQELKQNDVASRIRMEKVATVLKRAAAFHPEQLFRWVPSVRFHH</sequence>
<dbReference type="InterPro" id="IPR021708">
    <property type="entry name" value="DUF3291"/>
</dbReference>
<name>A0A9X1D6P9_9HYPH</name>
<reference evidence="2" key="2">
    <citation type="submission" date="2021-03" db="EMBL/GenBank/DDBJ databases">
        <authorList>
            <person name="Artuso I."/>
            <person name="Turrini P."/>
            <person name="Pirolo M."/>
            <person name="Lugli G.A."/>
            <person name="Ventura M."/>
            <person name="Visca P."/>
        </authorList>
    </citation>
    <scope>NUCLEOTIDE SEQUENCE</scope>
    <source>
        <strain evidence="2">LMG 26462</strain>
    </source>
</reference>
<evidence type="ECO:0000259" key="1">
    <source>
        <dbReference type="Pfam" id="PF11695"/>
    </source>
</evidence>
<dbReference type="EMBL" id="JAFLWW010000004">
    <property type="protein sequence ID" value="MBT1157291.1"/>
    <property type="molecule type" value="Genomic_DNA"/>
</dbReference>
<protein>
    <submittedName>
        <fullName evidence="2">DUF3291 domain-containing protein</fullName>
    </submittedName>
</protein>
<gene>
    <name evidence="2" type="ORF">J1C56_17000</name>
</gene>
<evidence type="ECO:0000313" key="3">
    <source>
        <dbReference type="Proteomes" id="UP001138921"/>
    </source>
</evidence>
<feature type="domain" description="DUF3291" evidence="1">
    <location>
        <begin position="2"/>
        <end position="45"/>
    </location>
</feature>
<proteinExistence type="predicted"/>
<keyword evidence="3" id="KW-1185">Reference proteome</keyword>
<reference evidence="2" key="1">
    <citation type="journal article" date="2021" name="Microorganisms">
        <title>Phylogenomic Reconstruction and Metabolic Potential of the Genus Aminobacter.</title>
        <authorList>
            <person name="Artuso I."/>
            <person name="Turrini P."/>
            <person name="Pirolo M."/>
            <person name="Lugli G.A."/>
            <person name="Ventura M."/>
            <person name="Visca P."/>
        </authorList>
    </citation>
    <scope>NUCLEOTIDE SEQUENCE</scope>
    <source>
        <strain evidence="2">LMG 26462</strain>
    </source>
</reference>
<accession>A0A9X1D6P9</accession>